<keyword evidence="1" id="KW-0067">ATP-binding</keyword>
<sequence length="307" mass="34972">MAERSIHLNKILAVHDGSELSKRICTQLEQSIVTSVSTLEAFWQELSHSDGYQSVLVFDPIAKEKIYDLLSALPSLPVYINIPIILVLNETNLRFEQDFVKMGANSVLISPNEYQDEKFYTLLRQEIDLQTSRYQSLTQLQPNLQSRITAIQNLEEGNFRIRTHEEAQQLASLLSISSKEPTLLAIGITELAINGVEHGMLGITHNEKNDLIESGTLATEIERLSKLDNNRQKFVEIHYLKSREYIKLRFIDPGNGFDYSTYLDEKILEQQNQKMAKHGRGISMAKACFNSLNYLGKGNEVEATFLY</sequence>
<reference evidence="1" key="1">
    <citation type="submission" date="2023-04" db="EMBL/GenBank/DDBJ databases">
        <title>Complete genome sequence of Temperatibacter marinus.</title>
        <authorList>
            <person name="Rong J.-C."/>
            <person name="Yi M.-L."/>
            <person name="Zhao Q."/>
        </authorList>
    </citation>
    <scope>NUCLEOTIDE SEQUENCE</scope>
    <source>
        <strain evidence="1">NBRC 110045</strain>
    </source>
</reference>
<protein>
    <submittedName>
        <fullName evidence="1">ATP-binding protein</fullName>
    </submittedName>
</protein>
<name>A0AA52HA00_9PROT</name>
<gene>
    <name evidence="1" type="ORF">QGN29_11165</name>
</gene>
<evidence type="ECO:0000313" key="1">
    <source>
        <dbReference type="EMBL" id="WND02108.1"/>
    </source>
</evidence>
<keyword evidence="2" id="KW-1185">Reference proteome</keyword>
<proteinExistence type="predicted"/>
<organism evidence="1 2">
    <name type="scientific">Temperatibacter marinus</name>
    <dbReference type="NCBI Taxonomy" id="1456591"/>
    <lineage>
        <taxon>Bacteria</taxon>
        <taxon>Pseudomonadati</taxon>
        <taxon>Pseudomonadota</taxon>
        <taxon>Alphaproteobacteria</taxon>
        <taxon>Kordiimonadales</taxon>
        <taxon>Temperatibacteraceae</taxon>
        <taxon>Temperatibacter</taxon>
    </lineage>
</organism>
<dbReference type="Proteomes" id="UP001268683">
    <property type="component" value="Chromosome"/>
</dbReference>
<accession>A0AA52HA00</accession>
<dbReference type="RefSeq" id="WP_310797943.1">
    <property type="nucleotide sequence ID" value="NZ_CP123872.1"/>
</dbReference>
<dbReference type="EMBL" id="CP123872">
    <property type="protein sequence ID" value="WND02108.1"/>
    <property type="molecule type" value="Genomic_DNA"/>
</dbReference>
<keyword evidence="1" id="KW-0547">Nucleotide-binding</keyword>
<dbReference type="KEGG" id="tmk:QGN29_11165"/>
<evidence type="ECO:0000313" key="2">
    <source>
        <dbReference type="Proteomes" id="UP001268683"/>
    </source>
</evidence>
<dbReference type="AlphaFoldDB" id="A0AA52HA00"/>
<dbReference type="GO" id="GO:0005524">
    <property type="term" value="F:ATP binding"/>
    <property type="evidence" value="ECO:0007669"/>
    <property type="project" value="UniProtKB-KW"/>
</dbReference>